<accession>A0A7S0GFB4</accession>
<keyword evidence="1" id="KW-0732">Signal</keyword>
<reference evidence="2" key="1">
    <citation type="submission" date="2021-01" db="EMBL/GenBank/DDBJ databases">
        <authorList>
            <person name="Corre E."/>
            <person name="Pelletier E."/>
            <person name="Niang G."/>
            <person name="Scheremetjew M."/>
            <person name="Finn R."/>
            <person name="Kale V."/>
            <person name="Holt S."/>
            <person name="Cochrane G."/>
            <person name="Meng A."/>
            <person name="Brown T."/>
            <person name="Cohen L."/>
        </authorList>
    </citation>
    <scope>NUCLEOTIDE SEQUENCE</scope>
    <source>
        <strain evidence="2">CCAP1064/1</strain>
    </source>
</reference>
<proteinExistence type="predicted"/>
<evidence type="ECO:0000313" key="2">
    <source>
        <dbReference type="EMBL" id="CAD8414370.1"/>
    </source>
</evidence>
<feature type="chain" id="PRO_5031041069" evidence="1">
    <location>
        <begin position="25"/>
        <end position="214"/>
    </location>
</feature>
<sequence>MRLSLLCNVLVANIYFFSFALVEGFVPSSCHLPSSRHALVSNASQSNENENSVGRRTVLYLPILATLSPLSALADAEKIVKITEEEAVEKFREGYKSITYLLDHYDEICEGGGDNVRRYLGTVVSTKDPSGLVGIQKVMKALEDRADDFIEYTELSNEIMKSITQADGSAYMSIFVGSSTSYTPPKKYFDDAKIEVKRCVKSMSELGSMVGIKL</sequence>
<organism evidence="2">
    <name type="scientific">Proboscia inermis</name>
    <dbReference type="NCBI Taxonomy" id="420281"/>
    <lineage>
        <taxon>Eukaryota</taxon>
        <taxon>Sar</taxon>
        <taxon>Stramenopiles</taxon>
        <taxon>Ochrophyta</taxon>
        <taxon>Bacillariophyta</taxon>
        <taxon>Coscinodiscophyceae</taxon>
        <taxon>Rhizosoleniophycidae</taxon>
        <taxon>Rhizosoleniales</taxon>
        <taxon>Rhizosoleniaceae</taxon>
        <taxon>Proboscia</taxon>
    </lineage>
</organism>
<dbReference type="AlphaFoldDB" id="A0A7S0GFB4"/>
<gene>
    <name evidence="2" type="ORF">PINE0816_LOCUS10504</name>
</gene>
<feature type="signal peptide" evidence="1">
    <location>
        <begin position="1"/>
        <end position="24"/>
    </location>
</feature>
<dbReference type="EMBL" id="HBEL01022411">
    <property type="protein sequence ID" value="CAD8414370.1"/>
    <property type="molecule type" value="Transcribed_RNA"/>
</dbReference>
<name>A0A7S0GFB4_9STRA</name>
<evidence type="ECO:0000256" key="1">
    <source>
        <dbReference type="SAM" id="SignalP"/>
    </source>
</evidence>
<protein>
    <submittedName>
        <fullName evidence="2">Uncharacterized protein</fullName>
    </submittedName>
</protein>